<protein>
    <submittedName>
        <fullName evidence="7">RNA polymerase sigma-70 factor</fullName>
    </submittedName>
</protein>
<dbReference type="Proteomes" id="UP001214530">
    <property type="component" value="Chromosome"/>
</dbReference>
<dbReference type="InterPro" id="IPR036388">
    <property type="entry name" value="WH-like_DNA-bd_sf"/>
</dbReference>
<dbReference type="EMBL" id="CP119313">
    <property type="protein sequence ID" value="WEK17529.1"/>
    <property type="molecule type" value="Genomic_DNA"/>
</dbReference>
<keyword evidence="3" id="KW-0731">Sigma factor</keyword>
<dbReference type="PANTHER" id="PTHR43133:SF46">
    <property type="entry name" value="RNA POLYMERASE SIGMA-70 FACTOR ECF SUBFAMILY"/>
    <property type="match status" value="1"/>
</dbReference>
<evidence type="ECO:0000256" key="3">
    <source>
        <dbReference type="ARBA" id="ARBA00023082"/>
    </source>
</evidence>
<dbReference type="InterPro" id="IPR013249">
    <property type="entry name" value="RNA_pol_sigma70_r4_t2"/>
</dbReference>
<feature type="domain" description="RNA polymerase sigma factor 70 region 4 type 2" evidence="6">
    <location>
        <begin position="130"/>
        <end position="177"/>
    </location>
</feature>
<feature type="domain" description="RNA polymerase sigma-70 region 2" evidence="5">
    <location>
        <begin position="30"/>
        <end position="95"/>
    </location>
</feature>
<evidence type="ECO:0000256" key="1">
    <source>
        <dbReference type="ARBA" id="ARBA00010641"/>
    </source>
</evidence>
<reference evidence="7" key="1">
    <citation type="submission" date="2023-03" db="EMBL/GenBank/DDBJ databases">
        <title>Andean soil-derived lignocellulolytic bacterial consortium as a source of novel taxa and putative plastic-active enzymes.</title>
        <authorList>
            <person name="Diaz-Garcia L."/>
            <person name="Chuvochina M."/>
            <person name="Feuerriegel G."/>
            <person name="Bunk B."/>
            <person name="Sproer C."/>
            <person name="Streit W.R."/>
            <person name="Rodriguez L.M."/>
            <person name="Overmann J."/>
            <person name="Jimenez D.J."/>
        </authorList>
    </citation>
    <scope>NUCLEOTIDE SEQUENCE</scope>
    <source>
        <strain evidence="7">MAG 3858</strain>
    </source>
</reference>
<dbReference type="PANTHER" id="PTHR43133">
    <property type="entry name" value="RNA POLYMERASE ECF-TYPE SIGMA FACTO"/>
    <property type="match status" value="1"/>
</dbReference>
<keyword evidence="2" id="KW-0805">Transcription regulation</keyword>
<gene>
    <name evidence="7" type="ORF">P0Y49_12055</name>
</gene>
<dbReference type="NCBIfam" id="TIGR02985">
    <property type="entry name" value="Sig70_bacteroi1"/>
    <property type="match status" value="1"/>
</dbReference>
<dbReference type="InterPro" id="IPR014327">
    <property type="entry name" value="RNA_pol_sigma70_bacteroid"/>
</dbReference>
<dbReference type="Pfam" id="PF04542">
    <property type="entry name" value="Sigma70_r2"/>
    <property type="match status" value="1"/>
</dbReference>
<dbReference type="AlphaFoldDB" id="A0AAJ5W3S4"/>
<evidence type="ECO:0000259" key="5">
    <source>
        <dbReference type="Pfam" id="PF04542"/>
    </source>
</evidence>
<sequence length="196" mass="22726">MKGNTDFSELSDEELIGLMKAHNQIAFVCIYKRYWSELYRCAFKIFPNQETCEDLIHDVFLFLWNKRASVELKSLKDYLYIAVKNRTLNKIRSEKNLLKAISAQPVPVSSESLTEDEFNSKELDKVYNLALDGLPERCRTILLMSRKEHLSNKEIASKLNITPKTVENQITIGLRQLRIKLGDFLLCSGLLFTIFK</sequence>
<evidence type="ECO:0000313" key="8">
    <source>
        <dbReference type="Proteomes" id="UP001214530"/>
    </source>
</evidence>
<dbReference type="GO" id="GO:0016987">
    <property type="term" value="F:sigma factor activity"/>
    <property type="evidence" value="ECO:0007669"/>
    <property type="project" value="UniProtKB-KW"/>
</dbReference>
<accession>A0AAJ5W3S4</accession>
<keyword evidence="4" id="KW-0804">Transcription</keyword>
<dbReference type="Pfam" id="PF08281">
    <property type="entry name" value="Sigma70_r4_2"/>
    <property type="match status" value="1"/>
</dbReference>
<dbReference type="GO" id="GO:0006352">
    <property type="term" value="P:DNA-templated transcription initiation"/>
    <property type="evidence" value="ECO:0007669"/>
    <property type="project" value="InterPro"/>
</dbReference>
<proteinExistence type="inferred from homology"/>
<name>A0AAJ5W3S4_9SPHI</name>
<dbReference type="InterPro" id="IPR013325">
    <property type="entry name" value="RNA_pol_sigma_r2"/>
</dbReference>
<comment type="similarity">
    <text evidence="1">Belongs to the sigma-70 factor family. ECF subfamily.</text>
</comment>
<dbReference type="Gene3D" id="1.10.1740.10">
    <property type="match status" value="1"/>
</dbReference>
<dbReference type="InterPro" id="IPR014284">
    <property type="entry name" value="RNA_pol_sigma-70_dom"/>
</dbReference>
<dbReference type="NCBIfam" id="TIGR02937">
    <property type="entry name" value="sigma70-ECF"/>
    <property type="match status" value="1"/>
</dbReference>
<dbReference type="Gene3D" id="1.10.10.10">
    <property type="entry name" value="Winged helix-like DNA-binding domain superfamily/Winged helix DNA-binding domain"/>
    <property type="match status" value="1"/>
</dbReference>
<evidence type="ECO:0000313" key="7">
    <source>
        <dbReference type="EMBL" id="WEK17529.1"/>
    </source>
</evidence>
<evidence type="ECO:0000259" key="6">
    <source>
        <dbReference type="Pfam" id="PF08281"/>
    </source>
</evidence>
<organism evidence="7 8">
    <name type="scientific">Candidatus Pedobacter colombiensis</name>
    <dbReference type="NCBI Taxonomy" id="3121371"/>
    <lineage>
        <taxon>Bacteria</taxon>
        <taxon>Pseudomonadati</taxon>
        <taxon>Bacteroidota</taxon>
        <taxon>Sphingobacteriia</taxon>
        <taxon>Sphingobacteriales</taxon>
        <taxon>Sphingobacteriaceae</taxon>
        <taxon>Pedobacter</taxon>
    </lineage>
</organism>
<dbReference type="GO" id="GO:0003677">
    <property type="term" value="F:DNA binding"/>
    <property type="evidence" value="ECO:0007669"/>
    <property type="project" value="InterPro"/>
</dbReference>
<evidence type="ECO:0000256" key="2">
    <source>
        <dbReference type="ARBA" id="ARBA00023015"/>
    </source>
</evidence>
<dbReference type="SUPFAM" id="SSF88659">
    <property type="entry name" value="Sigma3 and sigma4 domains of RNA polymerase sigma factors"/>
    <property type="match status" value="1"/>
</dbReference>
<dbReference type="InterPro" id="IPR013324">
    <property type="entry name" value="RNA_pol_sigma_r3/r4-like"/>
</dbReference>
<dbReference type="InterPro" id="IPR039425">
    <property type="entry name" value="RNA_pol_sigma-70-like"/>
</dbReference>
<evidence type="ECO:0000256" key="4">
    <source>
        <dbReference type="ARBA" id="ARBA00023163"/>
    </source>
</evidence>
<dbReference type="InterPro" id="IPR007627">
    <property type="entry name" value="RNA_pol_sigma70_r2"/>
</dbReference>
<dbReference type="SUPFAM" id="SSF88946">
    <property type="entry name" value="Sigma2 domain of RNA polymerase sigma factors"/>
    <property type="match status" value="1"/>
</dbReference>